<dbReference type="AlphaFoldDB" id="X1H0M9"/>
<organism evidence="1">
    <name type="scientific">marine sediment metagenome</name>
    <dbReference type="NCBI Taxonomy" id="412755"/>
    <lineage>
        <taxon>unclassified sequences</taxon>
        <taxon>metagenomes</taxon>
        <taxon>ecological metagenomes</taxon>
    </lineage>
</organism>
<reference evidence="1" key="1">
    <citation type="journal article" date="2014" name="Front. Microbiol.">
        <title>High frequency of phylogenetically diverse reductive dehalogenase-homologous genes in deep subseafloor sedimentary metagenomes.</title>
        <authorList>
            <person name="Kawai M."/>
            <person name="Futagami T."/>
            <person name="Toyoda A."/>
            <person name="Takaki Y."/>
            <person name="Nishi S."/>
            <person name="Hori S."/>
            <person name="Arai W."/>
            <person name="Tsubouchi T."/>
            <person name="Morono Y."/>
            <person name="Uchiyama I."/>
            <person name="Ito T."/>
            <person name="Fujiyama A."/>
            <person name="Inagaki F."/>
            <person name="Takami H."/>
        </authorList>
    </citation>
    <scope>NUCLEOTIDE SEQUENCE</scope>
    <source>
        <strain evidence="1">Expedition CK06-06</strain>
    </source>
</reference>
<sequence length="89" mass="10257">RKGSGMATLEQIERRVAILESRVRELSKLLPGGVVITKDHKLGVRPFYAVFYKCPSCEKGRLAPTYRYCPECGAKVEWRRDNLRRESDD</sequence>
<gene>
    <name evidence="1" type="ORF">S03H2_13650</name>
</gene>
<name>X1H0M9_9ZZZZ</name>
<accession>X1H0M9</accession>
<evidence type="ECO:0000313" key="1">
    <source>
        <dbReference type="EMBL" id="GAH38833.1"/>
    </source>
</evidence>
<protein>
    <submittedName>
        <fullName evidence="1">Uncharacterized protein</fullName>
    </submittedName>
</protein>
<dbReference type="EMBL" id="BARU01006925">
    <property type="protein sequence ID" value="GAH38833.1"/>
    <property type="molecule type" value="Genomic_DNA"/>
</dbReference>
<proteinExistence type="predicted"/>
<feature type="non-terminal residue" evidence="1">
    <location>
        <position position="1"/>
    </location>
</feature>
<comment type="caution">
    <text evidence="1">The sequence shown here is derived from an EMBL/GenBank/DDBJ whole genome shotgun (WGS) entry which is preliminary data.</text>
</comment>